<evidence type="ECO:0000313" key="2">
    <source>
        <dbReference type="EMBL" id="KAF2009029.1"/>
    </source>
</evidence>
<dbReference type="Proteomes" id="UP000799778">
    <property type="component" value="Unassembled WGS sequence"/>
</dbReference>
<dbReference type="RefSeq" id="XP_033377368.1">
    <property type="nucleotide sequence ID" value="XM_033534287.1"/>
</dbReference>
<protein>
    <submittedName>
        <fullName evidence="2">Uncharacterized protein</fullName>
    </submittedName>
</protein>
<evidence type="ECO:0000256" key="1">
    <source>
        <dbReference type="SAM" id="Phobius"/>
    </source>
</evidence>
<keyword evidence="1" id="KW-0472">Membrane</keyword>
<sequence>MLSYERYYRDVDESGLALTPSIDNQVWFGDRSEQSDFLEALTFAKKLPNGSLDHPSHSCRYGFLSNSDILSWVHQSGTYVPMNSDPNAMVTGGVRLLILERALYQPSSYPIKQETFREISSYFRLPASTLIALSPEAGYLTHTLGLDPITGSPDFLTIILKTPQKFQVGNYGLAITHDFTTGISTGILHGTGVIANANGYSLWRDTAGIEILDLLKEVQQEWTLPLCLPTVLLNHHILRTDYFCSIILGNQHTELQSQLGTTRAGRLAGRKGHNIATEKPFQQAKVNLRDLTVGLSSLLFDIIWFCSVTEWQCEAVTDLDSILVELSQLATGNATSNLQTRSTRAKVRHLTSLAKGLKRQMTAMKEVGQADMSVLYSITSQADSRLSAKMAAASSRDSAAMKTLAFLTTLFLPGTAVATIFSMDMFNWRPSSPSSPSSDSEESKVVAELFWVYWAVTVPLTIVVAVGWRIWWGWEKKHFDEDVRREIEAIDGEGRQESLADDDSLASVMIGAGVRITEMRKRNLWGRLRGGKKG</sequence>
<dbReference type="GeneID" id="54291684"/>
<dbReference type="AlphaFoldDB" id="A0A6A5X805"/>
<accession>A0A6A5X805</accession>
<gene>
    <name evidence="2" type="ORF">BU24DRAFT_497592</name>
</gene>
<keyword evidence="1" id="KW-1133">Transmembrane helix</keyword>
<keyword evidence="1" id="KW-0812">Transmembrane</keyword>
<evidence type="ECO:0000313" key="3">
    <source>
        <dbReference type="Proteomes" id="UP000799778"/>
    </source>
</evidence>
<name>A0A6A5X805_9PLEO</name>
<feature type="transmembrane region" description="Helical" evidence="1">
    <location>
        <begin position="404"/>
        <end position="423"/>
    </location>
</feature>
<dbReference type="OrthoDB" id="1046782at2759"/>
<reference evidence="2" key="1">
    <citation type="journal article" date="2020" name="Stud. Mycol.">
        <title>101 Dothideomycetes genomes: a test case for predicting lifestyles and emergence of pathogens.</title>
        <authorList>
            <person name="Haridas S."/>
            <person name="Albert R."/>
            <person name="Binder M."/>
            <person name="Bloem J."/>
            <person name="Labutti K."/>
            <person name="Salamov A."/>
            <person name="Andreopoulos B."/>
            <person name="Baker S."/>
            <person name="Barry K."/>
            <person name="Bills G."/>
            <person name="Bluhm B."/>
            <person name="Cannon C."/>
            <person name="Castanera R."/>
            <person name="Culley D."/>
            <person name="Daum C."/>
            <person name="Ezra D."/>
            <person name="Gonzalez J."/>
            <person name="Henrissat B."/>
            <person name="Kuo A."/>
            <person name="Liang C."/>
            <person name="Lipzen A."/>
            <person name="Lutzoni F."/>
            <person name="Magnuson J."/>
            <person name="Mondo S."/>
            <person name="Nolan M."/>
            <person name="Ohm R."/>
            <person name="Pangilinan J."/>
            <person name="Park H.-J."/>
            <person name="Ramirez L."/>
            <person name="Alfaro M."/>
            <person name="Sun H."/>
            <person name="Tritt A."/>
            <person name="Yoshinaga Y."/>
            <person name="Zwiers L.-H."/>
            <person name="Turgeon B."/>
            <person name="Goodwin S."/>
            <person name="Spatafora J."/>
            <person name="Crous P."/>
            <person name="Grigoriev I."/>
        </authorList>
    </citation>
    <scope>NUCLEOTIDE SEQUENCE</scope>
    <source>
        <strain evidence="2">CBS 175.79</strain>
    </source>
</reference>
<dbReference type="EMBL" id="ML978080">
    <property type="protein sequence ID" value="KAF2009029.1"/>
    <property type="molecule type" value="Genomic_DNA"/>
</dbReference>
<keyword evidence="3" id="KW-1185">Reference proteome</keyword>
<feature type="transmembrane region" description="Helical" evidence="1">
    <location>
        <begin position="451"/>
        <end position="471"/>
    </location>
</feature>
<dbReference type="Gene3D" id="1.20.58.340">
    <property type="entry name" value="Magnesium transport protein CorA, transmembrane region"/>
    <property type="match status" value="1"/>
</dbReference>
<organism evidence="2 3">
    <name type="scientific">Aaosphaeria arxii CBS 175.79</name>
    <dbReference type="NCBI Taxonomy" id="1450172"/>
    <lineage>
        <taxon>Eukaryota</taxon>
        <taxon>Fungi</taxon>
        <taxon>Dikarya</taxon>
        <taxon>Ascomycota</taxon>
        <taxon>Pezizomycotina</taxon>
        <taxon>Dothideomycetes</taxon>
        <taxon>Pleosporomycetidae</taxon>
        <taxon>Pleosporales</taxon>
        <taxon>Pleosporales incertae sedis</taxon>
        <taxon>Aaosphaeria</taxon>
    </lineage>
</organism>
<proteinExistence type="predicted"/>